<dbReference type="RefSeq" id="WP_345462753.1">
    <property type="nucleotide sequence ID" value="NZ_BAABRP010000003.1"/>
</dbReference>
<gene>
    <name evidence="1" type="ORF">Dcar01_01313</name>
</gene>
<evidence type="ECO:0000313" key="1">
    <source>
        <dbReference type="EMBL" id="GAA5512597.1"/>
    </source>
</evidence>
<dbReference type="InterPro" id="IPR023375">
    <property type="entry name" value="ADC_dom_sf"/>
</dbReference>
<keyword evidence="2" id="KW-1185">Reference proteome</keyword>
<name>A0ABP9W5F4_9DEIO</name>
<comment type="caution">
    <text evidence="1">The sequence shown here is derived from an EMBL/GenBank/DDBJ whole genome shotgun (WGS) entry which is preliminary data.</text>
</comment>
<reference evidence="1 2" key="1">
    <citation type="submission" date="2024-02" db="EMBL/GenBank/DDBJ databases">
        <title>Deinococcus carri NBRC 110142.</title>
        <authorList>
            <person name="Ichikawa N."/>
            <person name="Katano-Makiyama Y."/>
            <person name="Hidaka K."/>
        </authorList>
    </citation>
    <scope>NUCLEOTIDE SEQUENCE [LARGE SCALE GENOMIC DNA]</scope>
    <source>
        <strain evidence="1 2">NBRC 110142</strain>
    </source>
</reference>
<dbReference type="PANTHER" id="PTHR40518">
    <property type="entry name" value="ACETOACETATE DECARBOXYLASE"/>
    <property type="match status" value="1"/>
</dbReference>
<dbReference type="InterPro" id="IPR010451">
    <property type="entry name" value="Acetoacetate_decarboxylase"/>
</dbReference>
<dbReference type="Proteomes" id="UP001401887">
    <property type="component" value="Unassembled WGS sequence"/>
</dbReference>
<sequence>MPPPPWTLTGRGLMALYTPAPQAGLGALMLLRYATSPVGPYDELLWAEAGRASPAGPRPRVRSIVVSTKESVVWGRRNWGLPKRLAQFEWQEDGRQGQVRVTGEDGQPVAHLAFRTGGPRLPVTTALVPPAWRTLAQPPLDEGGDWCLTRVGASGHAGLARLTVLHTDGLYLPLRHTRPRLTLGVPDFRLVFPVPERRGFKKAHE</sequence>
<dbReference type="EMBL" id="BAABRP010000003">
    <property type="protein sequence ID" value="GAA5512597.1"/>
    <property type="molecule type" value="Genomic_DNA"/>
</dbReference>
<protein>
    <recommendedName>
        <fullName evidence="3">Acetoacetate decarboxylase</fullName>
    </recommendedName>
</protein>
<evidence type="ECO:0008006" key="3">
    <source>
        <dbReference type="Google" id="ProtNLM"/>
    </source>
</evidence>
<dbReference type="Pfam" id="PF06314">
    <property type="entry name" value="ADC"/>
    <property type="match status" value="1"/>
</dbReference>
<dbReference type="Gene3D" id="2.40.400.10">
    <property type="entry name" value="Acetoacetate decarboxylase-like"/>
    <property type="match status" value="1"/>
</dbReference>
<organism evidence="1 2">
    <name type="scientific">Deinococcus carri</name>
    <dbReference type="NCBI Taxonomy" id="1211323"/>
    <lineage>
        <taxon>Bacteria</taxon>
        <taxon>Thermotogati</taxon>
        <taxon>Deinococcota</taxon>
        <taxon>Deinococci</taxon>
        <taxon>Deinococcales</taxon>
        <taxon>Deinococcaceae</taxon>
        <taxon>Deinococcus</taxon>
    </lineage>
</organism>
<dbReference type="SUPFAM" id="SSF160104">
    <property type="entry name" value="Acetoacetate decarboxylase-like"/>
    <property type="match status" value="1"/>
</dbReference>
<dbReference type="PANTHER" id="PTHR40518:SF1">
    <property type="entry name" value="ACETOACETATE DECARBOXYLASE"/>
    <property type="match status" value="1"/>
</dbReference>
<accession>A0ABP9W5F4</accession>
<proteinExistence type="predicted"/>
<evidence type="ECO:0000313" key="2">
    <source>
        <dbReference type="Proteomes" id="UP001401887"/>
    </source>
</evidence>